<dbReference type="Proteomes" id="UP000245618">
    <property type="component" value="Unassembled WGS sequence"/>
</dbReference>
<keyword evidence="3" id="KW-1185">Reference proteome</keyword>
<evidence type="ECO:0000313" key="3">
    <source>
        <dbReference type="Proteomes" id="UP000245618"/>
    </source>
</evidence>
<evidence type="ECO:0000259" key="1">
    <source>
        <dbReference type="Pfam" id="PF11396"/>
    </source>
</evidence>
<proteinExistence type="predicted"/>
<feature type="domain" description="Putative beta-lactamase-inhibitor-like PepSY-like" evidence="1">
    <location>
        <begin position="89"/>
        <end position="173"/>
    </location>
</feature>
<dbReference type="OrthoDB" id="1121502at2"/>
<name>A0A2U1K0J0_9FLAO</name>
<comment type="caution">
    <text evidence="2">The sequence shown here is derived from an EMBL/GenBank/DDBJ whole genome shotgun (WGS) entry which is preliminary data.</text>
</comment>
<dbReference type="AlphaFoldDB" id="A0A2U1K0J0"/>
<dbReference type="Pfam" id="PF11396">
    <property type="entry name" value="PepSY_like"/>
    <property type="match status" value="1"/>
</dbReference>
<sequence length="178" mass="20108">MLFIISKIIFTFSRFVSKNSIFLQNRFATLAIINFKLIAMKKLLMIMSIVFICSCAFAGTPPDKVKKAFAEKFPTATKVSWGVEGPKEWEAEFTLEGNKISANFSEDGTWLETEREIKVTNLPKAVLASVKSKYSDWKIVEADKTESLKHGTIYEVDLKKGMKSKSLAFKENGMSIKE</sequence>
<dbReference type="Gene3D" id="3.10.450.360">
    <property type="match status" value="1"/>
</dbReference>
<gene>
    <name evidence="2" type="ORF">DB891_04700</name>
</gene>
<dbReference type="InterPro" id="IPR021533">
    <property type="entry name" value="PepSY-like"/>
</dbReference>
<organism evidence="2 3">
    <name type="scientific">Flavobacterium laiguense</name>
    <dbReference type="NCBI Taxonomy" id="2169409"/>
    <lineage>
        <taxon>Bacteria</taxon>
        <taxon>Pseudomonadati</taxon>
        <taxon>Bacteroidota</taxon>
        <taxon>Flavobacteriia</taxon>
        <taxon>Flavobacteriales</taxon>
        <taxon>Flavobacteriaceae</taxon>
        <taxon>Flavobacterium</taxon>
    </lineage>
</organism>
<accession>A0A2U1K0J0</accession>
<evidence type="ECO:0000313" key="2">
    <source>
        <dbReference type="EMBL" id="PWA10528.1"/>
    </source>
</evidence>
<protein>
    <recommendedName>
        <fullName evidence="1">Putative beta-lactamase-inhibitor-like PepSY-like domain-containing protein</fullName>
    </recommendedName>
</protein>
<reference evidence="2 3" key="1">
    <citation type="submission" date="2018-04" db="EMBL/GenBank/DDBJ databases">
        <title>Flavobacterium sp. nov., isolated from glacier ice.</title>
        <authorList>
            <person name="Liu Q."/>
            <person name="Xin Y.-H."/>
        </authorList>
    </citation>
    <scope>NUCLEOTIDE SEQUENCE [LARGE SCALE GENOMIC DNA]</scope>
    <source>
        <strain evidence="2 3">LB2P30</strain>
    </source>
</reference>
<dbReference type="EMBL" id="QCZH01000003">
    <property type="protein sequence ID" value="PWA10528.1"/>
    <property type="molecule type" value="Genomic_DNA"/>
</dbReference>
<dbReference type="SUPFAM" id="SSF160574">
    <property type="entry name" value="BT0923-like"/>
    <property type="match status" value="1"/>
</dbReference>